<organism evidence="2 3">
    <name type="scientific">Parelaphostrongylus tenuis</name>
    <name type="common">Meningeal worm</name>
    <dbReference type="NCBI Taxonomy" id="148309"/>
    <lineage>
        <taxon>Eukaryota</taxon>
        <taxon>Metazoa</taxon>
        <taxon>Ecdysozoa</taxon>
        <taxon>Nematoda</taxon>
        <taxon>Chromadorea</taxon>
        <taxon>Rhabditida</taxon>
        <taxon>Rhabditina</taxon>
        <taxon>Rhabditomorpha</taxon>
        <taxon>Strongyloidea</taxon>
        <taxon>Metastrongylidae</taxon>
        <taxon>Parelaphostrongylus</taxon>
    </lineage>
</organism>
<sequence>MVWYNCVIPFDQAQIEPRHPSAKHGNKNLHFTRPQDVLDESYEDLLSIEKPCSLFEKLSSTSSTKLTPEHEVTEGLQKLEKYVEEVNSPEWMKEKCLYFSKEVWNTTKSRGFMRTMVDELTPVPGLEEDMVTLDENERVVVESKNTLIWSTVVELAAMLWPEISAKQTSISSKWLPIPKSFEEFAKMAERYVIEQFSDLPSSHRYTRLSRPWTSESPETPVENIVAQCLYGKDPNCVSFNRKVNAERRRLCEELIELVGDRFVLSEIQKATREDENEITGTSSSSTFDRLCGEDGRPSLGCLSTNNARSVERR</sequence>
<evidence type="ECO:0000313" key="3">
    <source>
        <dbReference type="Proteomes" id="UP001196413"/>
    </source>
</evidence>
<dbReference type="EMBL" id="JAHQIW010004522">
    <property type="protein sequence ID" value="KAJ1362700.1"/>
    <property type="molecule type" value="Genomic_DNA"/>
</dbReference>
<dbReference type="AlphaFoldDB" id="A0AAD5MQ23"/>
<proteinExistence type="predicted"/>
<keyword evidence="3" id="KW-1185">Reference proteome</keyword>
<dbReference type="Proteomes" id="UP001196413">
    <property type="component" value="Unassembled WGS sequence"/>
</dbReference>
<feature type="compositionally biased region" description="Polar residues" evidence="1">
    <location>
        <begin position="301"/>
        <end position="313"/>
    </location>
</feature>
<evidence type="ECO:0000313" key="2">
    <source>
        <dbReference type="EMBL" id="KAJ1362700.1"/>
    </source>
</evidence>
<accession>A0AAD5MQ23</accession>
<reference evidence="2" key="1">
    <citation type="submission" date="2021-06" db="EMBL/GenBank/DDBJ databases">
        <title>Parelaphostrongylus tenuis whole genome reference sequence.</title>
        <authorList>
            <person name="Garwood T.J."/>
            <person name="Larsen P.A."/>
            <person name="Fountain-Jones N.M."/>
            <person name="Garbe J.R."/>
            <person name="Macchietto M.G."/>
            <person name="Kania S.A."/>
            <person name="Gerhold R.W."/>
            <person name="Richards J.E."/>
            <person name="Wolf T.M."/>
        </authorList>
    </citation>
    <scope>NUCLEOTIDE SEQUENCE</scope>
    <source>
        <strain evidence="2">MNPRO001-30</strain>
        <tissue evidence="2">Meninges</tissue>
    </source>
</reference>
<name>A0AAD5MQ23_PARTN</name>
<comment type="caution">
    <text evidence="2">The sequence shown here is derived from an EMBL/GenBank/DDBJ whole genome shotgun (WGS) entry which is preliminary data.</text>
</comment>
<gene>
    <name evidence="2" type="ORF">KIN20_022353</name>
</gene>
<protein>
    <submittedName>
        <fullName evidence="2">Uncharacterized protein</fullName>
    </submittedName>
</protein>
<feature type="region of interest" description="Disordered" evidence="1">
    <location>
        <begin position="294"/>
        <end position="313"/>
    </location>
</feature>
<evidence type="ECO:0000256" key="1">
    <source>
        <dbReference type="SAM" id="MobiDB-lite"/>
    </source>
</evidence>